<evidence type="ECO:0000313" key="10">
    <source>
        <dbReference type="Proteomes" id="UP000825729"/>
    </source>
</evidence>
<evidence type="ECO:0000256" key="1">
    <source>
        <dbReference type="ARBA" id="ARBA00001917"/>
    </source>
</evidence>
<protein>
    <recommendedName>
        <fullName evidence="4">pyridoxal 5'-phosphate synthase</fullName>
        <ecNumber evidence="4">1.4.3.5</ecNumber>
    </recommendedName>
</protein>
<evidence type="ECO:0000256" key="6">
    <source>
        <dbReference type="ARBA" id="ARBA00022643"/>
    </source>
</evidence>
<gene>
    <name evidence="9" type="ORF">H6P81_008381</name>
</gene>
<keyword evidence="5" id="KW-0285">Flavoprotein</keyword>
<dbReference type="InterPro" id="IPR012349">
    <property type="entry name" value="Split_barrel_FMN-bd"/>
</dbReference>
<dbReference type="InterPro" id="IPR024624">
    <property type="entry name" value="Pyridox_Oxase_Alr4036_FMN-bd"/>
</dbReference>
<evidence type="ECO:0000313" key="9">
    <source>
        <dbReference type="EMBL" id="KAG9455477.1"/>
    </source>
</evidence>
<evidence type="ECO:0000256" key="2">
    <source>
        <dbReference type="ARBA" id="ARBA00004738"/>
    </source>
</evidence>
<dbReference type="GO" id="GO:0010181">
    <property type="term" value="F:FMN binding"/>
    <property type="evidence" value="ECO:0007669"/>
    <property type="project" value="InterPro"/>
</dbReference>
<dbReference type="InterPro" id="IPR000659">
    <property type="entry name" value="Pyridox_Oxase"/>
</dbReference>
<dbReference type="GO" id="GO:0008615">
    <property type="term" value="P:pyridoxine biosynthetic process"/>
    <property type="evidence" value="ECO:0007669"/>
    <property type="project" value="InterPro"/>
</dbReference>
<evidence type="ECO:0000256" key="5">
    <source>
        <dbReference type="ARBA" id="ARBA00022630"/>
    </source>
</evidence>
<comment type="pathway">
    <text evidence="3">Cofactor metabolism; pyridoxal 5'-phosphate salvage; pyridoxal 5'-phosphate from pyridoxine 5'-phosphate: step 1/1.</text>
</comment>
<keyword evidence="6" id="KW-0288">FMN</keyword>
<organism evidence="9 10">
    <name type="scientific">Aristolochia fimbriata</name>
    <name type="common">White veined hardy Dutchman's pipe vine</name>
    <dbReference type="NCBI Taxonomy" id="158543"/>
    <lineage>
        <taxon>Eukaryota</taxon>
        <taxon>Viridiplantae</taxon>
        <taxon>Streptophyta</taxon>
        <taxon>Embryophyta</taxon>
        <taxon>Tracheophyta</taxon>
        <taxon>Spermatophyta</taxon>
        <taxon>Magnoliopsida</taxon>
        <taxon>Magnoliidae</taxon>
        <taxon>Piperales</taxon>
        <taxon>Aristolochiaceae</taxon>
        <taxon>Aristolochia</taxon>
    </lineage>
</organism>
<comment type="cofactor">
    <cofactor evidence="1">
        <name>FMN</name>
        <dbReference type="ChEBI" id="CHEBI:58210"/>
    </cofactor>
</comment>
<dbReference type="SUPFAM" id="SSF50475">
    <property type="entry name" value="FMN-binding split barrel"/>
    <property type="match status" value="1"/>
</dbReference>
<feature type="domain" description="Pyridoxamine 5'-phosphate oxidase Alr4036 family FMN-binding" evidence="8">
    <location>
        <begin position="9"/>
        <end position="101"/>
    </location>
</feature>
<dbReference type="GO" id="GO:0004733">
    <property type="term" value="F:pyridoxamine phosphate oxidase activity"/>
    <property type="evidence" value="ECO:0007669"/>
    <property type="project" value="UniProtKB-EC"/>
</dbReference>
<dbReference type="Pfam" id="PF12766">
    <property type="entry name" value="Pyridox_oxase_2"/>
    <property type="match status" value="1"/>
</dbReference>
<dbReference type="EC" id="1.4.3.5" evidence="4"/>
<keyword evidence="7" id="KW-0560">Oxidoreductase</keyword>
<dbReference type="Proteomes" id="UP000825729">
    <property type="component" value="Unassembled WGS sequence"/>
</dbReference>
<dbReference type="PANTHER" id="PTHR10851:SF3">
    <property type="entry name" value="PYRIDOXINE_PYRIDOXAMINE 5'-PHOSPHATE OXIDASE 2"/>
    <property type="match status" value="1"/>
</dbReference>
<comment type="caution">
    <text evidence="9">The sequence shown here is derived from an EMBL/GenBank/DDBJ whole genome shotgun (WGS) entry which is preliminary data.</text>
</comment>
<dbReference type="AlphaFoldDB" id="A0AAV7F6R2"/>
<accession>A0AAV7F6R2</accession>
<evidence type="ECO:0000259" key="8">
    <source>
        <dbReference type="Pfam" id="PF12766"/>
    </source>
</evidence>
<keyword evidence="10" id="KW-1185">Reference proteome</keyword>
<dbReference type="PANTHER" id="PTHR10851">
    <property type="entry name" value="PYRIDOXINE-5-PHOSPHATE OXIDASE"/>
    <property type="match status" value="1"/>
</dbReference>
<evidence type="ECO:0000256" key="3">
    <source>
        <dbReference type="ARBA" id="ARBA00005037"/>
    </source>
</evidence>
<comment type="pathway">
    <text evidence="2">Cofactor metabolism; pyridoxal 5'-phosphate salvage; pyridoxal 5'-phosphate from pyridoxamine 5'-phosphate: step 1/1.</text>
</comment>
<proteinExistence type="predicted"/>
<evidence type="ECO:0000256" key="7">
    <source>
        <dbReference type="ARBA" id="ARBA00023002"/>
    </source>
</evidence>
<reference evidence="9 10" key="1">
    <citation type="submission" date="2021-07" db="EMBL/GenBank/DDBJ databases">
        <title>The Aristolochia fimbriata genome: insights into angiosperm evolution, floral development and chemical biosynthesis.</title>
        <authorList>
            <person name="Jiao Y."/>
        </authorList>
    </citation>
    <scope>NUCLEOTIDE SEQUENCE [LARGE SCALE GENOMIC DNA]</scope>
    <source>
        <strain evidence="9">IBCAS-2021</strain>
        <tissue evidence="9">Leaf</tissue>
    </source>
</reference>
<dbReference type="EMBL" id="JAINDJ010000003">
    <property type="protein sequence ID" value="KAG9455477.1"/>
    <property type="molecule type" value="Genomic_DNA"/>
</dbReference>
<sequence length="203" mass="23275">MAEILVAAAPWRPLLHSALQSNSHIRHASYFQLATVAANGRPSNRTVVFRGFRHGSDTIQINTDSRTRKIEEIRLCPYGEVCWYFTESWEQFRLSGKIEIVDGSNTDPLKLQLREKSWFSSSLKSRNQYLGPSPGLPHLNEERHEEPLLDQSTGPVPAFCLLLLDPEQVDYLNLKSNKRLIFISRQTDESNYCWVEEVTDKNG</sequence>
<evidence type="ECO:0000256" key="4">
    <source>
        <dbReference type="ARBA" id="ARBA00012801"/>
    </source>
</evidence>
<dbReference type="Gene3D" id="2.30.110.10">
    <property type="entry name" value="Electron Transport, Fmn-binding Protein, Chain A"/>
    <property type="match status" value="1"/>
</dbReference>
<name>A0AAV7F6R2_ARIFI</name>